<evidence type="ECO:0000256" key="1">
    <source>
        <dbReference type="SAM" id="MobiDB-lite"/>
    </source>
</evidence>
<sequence>MVEAPWTLDGHGKLQVEARSRRASIGPQSWRLEEAADERVPSSPSRGGCWAAGLLRGRAMAGGQRDSFSSTPVSTAMRGFPVAAVDKQCGSAGRADAGSGGTGPGGGGSRRSGMGTGREGQACGSGVYQPAPKARTRAPRCNRKRPKHCSLRRRQTAEAKAHAADGAPMGQRGSGQSNRAFASSREVDVTQRSGPWRCPKGRQTRNIKTPHLRCRRLAVWHSDVNRLPAQQQPGHHRQLPARAELLQPAVRSILGHFGAFWGVGVRQRRGGESRIANPGRSEAAVPGANTPSM</sequence>
<feature type="region of interest" description="Disordered" evidence="1">
    <location>
        <begin position="90"/>
        <end position="204"/>
    </location>
</feature>
<keyword evidence="3" id="KW-1185">Reference proteome</keyword>
<gene>
    <name evidence="2" type="ORF">P154DRAFT_568816</name>
</gene>
<accession>A0A6A5X4Y4</accession>
<protein>
    <submittedName>
        <fullName evidence="2">Uncharacterized protein</fullName>
    </submittedName>
</protein>
<feature type="compositionally biased region" description="Basic residues" evidence="1">
    <location>
        <begin position="134"/>
        <end position="154"/>
    </location>
</feature>
<evidence type="ECO:0000313" key="2">
    <source>
        <dbReference type="EMBL" id="KAF2007992.1"/>
    </source>
</evidence>
<name>A0A6A5X4Y4_9PLEO</name>
<dbReference type="Proteomes" id="UP000799779">
    <property type="component" value="Unassembled WGS sequence"/>
</dbReference>
<reference evidence="2" key="1">
    <citation type="journal article" date="2020" name="Stud. Mycol.">
        <title>101 Dothideomycetes genomes: a test case for predicting lifestyles and emergence of pathogens.</title>
        <authorList>
            <person name="Haridas S."/>
            <person name="Albert R."/>
            <person name="Binder M."/>
            <person name="Bloem J."/>
            <person name="Labutti K."/>
            <person name="Salamov A."/>
            <person name="Andreopoulos B."/>
            <person name="Baker S."/>
            <person name="Barry K."/>
            <person name="Bills G."/>
            <person name="Bluhm B."/>
            <person name="Cannon C."/>
            <person name="Castanera R."/>
            <person name="Culley D."/>
            <person name="Daum C."/>
            <person name="Ezra D."/>
            <person name="Gonzalez J."/>
            <person name="Henrissat B."/>
            <person name="Kuo A."/>
            <person name="Liang C."/>
            <person name="Lipzen A."/>
            <person name="Lutzoni F."/>
            <person name="Magnuson J."/>
            <person name="Mondo S."/>
            <person name="Nolan M."/>
            <person name="Ohm R."/>
            <person name="Pangilinan J."/>
            <person name="Park H.-J."/>
            <person name="Ramirez L."/>
            <person name="Alfaro M."/>
            <person name="Sun H."/>
            <person name="Tritt A."/>
            <person name="Yoshinaga Y."/>
            <person name="Zwiers L.-H."/>
            <person name="Turgeon B."/>
            <person name="Goodwin S."/>
            <person name="Spatafora J."/>
            <person name="Crous P."/>
            <person name="Grigoriev I."/>
        </authorList>
    </citation>
    <scope>NUCLEOTIDE SEQUENCE</scope>
    <source>
        <strain evidence="2">CBS 123094</strain>
    </source>
</reference>
<dbReference type="AlphaFoldDB" id="A0A6A5X4Y4"/>
<evidence type="ECO:0000313" key="3">
    <source>
        <dbReference type="Proteomes" id="UP000799779"/>
    </source>
</evidence>
<organism evidence="2 3">
    <name type="scientific">Amniculicola lignicola CBS 123094</name>
    <dbReference type="NCBI Taxonomy" id="1392246"/>
    <lineage>
        <taxon>Eukaryota</taxon>
        <taxon>Fungi</taxon>
        <taxon>Dikarya</taxon>
        <taxon>Ascomycota</taxon>
        <taxon>Pezizomycotina</taxon>
        <taxon>Dothideomycetes</taxon>
        <taxon>Pleosporomycetidae</taxon>
        <taxon>Pleosporales</taxon>
        <taxon>Amniculicolaceae</taxon>
        <taxon>Amniculicola</taxon>
    </lineage>
</organism>
<feature type="compositionally biased region" description="Gly residues" evidence="1">
    <location>
        <begin position="98"/>
        <end position="118"/>
    </location>
</feature>
<dbReference type="EMBL" id="ML977556">
    <property type="protein sequence ID" value="KAF2007992.1"/>
    <property type="molecule type" value="Genomic_DNA"/>
</dbReference>
<proteinExistence type="predicted"/>
<feature type="region of interest" description="Disordered" evidence="1">
    <location>
        <begin position="271"/>
        <end position="293"/>
    </location>
</feature>